<evidence type="ECO:0000259" key="14">
    <source>
        <dbReference type="PROSITE" id="PS50928"/>
    </source>
</evidence>
<feature type="transmembrane region" description="Helical" evidence="12">
    <location>
        <begin position="280"/>
        <end position="303"/>
    </location>
</feature>
<dbReference type="GO" id="GO:0015031">
    <property type="term" value="P:protein transport"/>
    <property type="evidence" value="ECO:0007669"/>
    <property type="project" value="UniProtKB-KW"/>
</dbReference>
<comment type="caution">
    <text evidence="15">The sequence shown here is derived from an EMBL/GenBank/DDBJ whole genome shotgun (WGS) entry which is preliminary data.</text>
</comment>
<evidence type="ECO:0000256" key="5">
    <source>
        <dbReference type="ARBA" id="ARBA00022692"/>
    </source>
</evidence>
<evidence type="ECO:0000256" key="12">
    <source>
        <dbReference type="RuleBase" id="RU363032"/>
    </source>
</evidence>
<feature type="transmembrane region" description="Helical" evidence="12">
    <location>
        <begin position="144"/>
        <end position="164"/>
    </location>
</feature>
<evidence type="ECO:0000256" key="6">
    <source>
        <dbReference type="ARBA" id="ARBA00022856"/>
    </source>
</evidence>
<evidence type="ECO:0000256" key="4">
    <source>
        <dbReference type="ARBA" id="ARBA00022519"/>
    </source>
</evidence>
<evidence type="ECO:0000256" key="1">
    <source>
        <dbReference type="ARBA" id="ARBA00004429"/>
    </source>
</evidence>
<dbReference type="InterPro" id="IPR025966">
    <property type="entry name" value="OppC_N"/>
</dbReference>
<feature type="region of interest" description="Disordered" evidence="13">
    <location>
        <begin position="1"/>
        <end position="24"/>
    </location>
</feature>
<dbReference type="Proteomes" id="UP000316628">
    <property type="component" value="Unassembled WGS sequence"/>
</dbReference>
<evidence type="ECO:0000256" key="3">
    <source>
        <dbReference type="ARBA" id="ARBA00022475"/>
    </source>
</evidence>
<evidence type="ECO:0000313" key="15">
    <source>
        <dbReference type="EMBL" id="TQM81106.1"/>
    </source>
</evidence>
<evidence type="ECO:0000256" key="10">
    <source>
        <dbReference type="ARBA" id="ARBA00024202"/>
    </source>
</evidence>
<evidence type="ECO:0000256" key="11">
    <source>
        <dbReference type="ARBA" id="ARBA00072251"/>
    </source>
</evidence>
<comment type="similarity">
    <text evidence="10">Belongs to the binding-protein-dependent transport system permease family. OppBC subfamily.</text>
</comment>
<dbReference type="EMBL" id="VFPP01000001">
    <property type="protein sequence ID" value="TQM81106.1"/>
    <property type="molecule type" value="Genomic_DNA"/>
</dbReference>
<keyword evidence="3" id="KW-1003">Cell membrane</keyword>
<dbReference type="OrthoDB" id="6637947at2"/>
<keyword evidence="2 12" id="KW-0813">Transport</keyword>
<feature type="compositionally biased region" description="Low complexity" evidence="13">
    <location>
        <begin position="1"/>
        <end position="18"/>
    </location>
</feature>
<feature type="transmembrane region" description="Helical" evidence="12">
    <location>
        <begin position="176"/>
        <end position="196"/>
    </location>
</feature>
<gene>
    <name evidence="15" type="ORF">FHX81_3467</name>
</gene>
<dbReference type="GO" id="GO:0055085">
    <property type="term" value="P:transmembrane transport"/>
    <property type="evidence" value="ECO:0007669"/>
    <property type="project" value="InterPro"/>
</dbReference>
<keyword evidence="16" id="KW-1185">Reference proteome</keyword>
<organism evidence="15 16">
    <name type="scientific">Saccharothrix saharensis</name>
    <dbReference type="NCBI Taxonomy" id="571190"/>
    <lineage>
        <taxon>Bacteria</taxon>
        <taxon>Bacillati</taxon>
        <taxon>Actinomycetota</taxon>
        <taxon>Actinomycetes</taxon>
        <taxon>Pseudonocardiales</taxon>
        <taxon>Pseudonocardiaceae</taxon>
        <taxon>Saccharothrix</taxon>
    </lineage>
</organism>
<sequence length="319" mass="34522">MTEIGSPVAQAPAPQQGGEASTFDTTTARKQWQVILRRFTRHKAALVGLVLFVVLVLFAFLGGLFWKYPYTDLGFKRYLPPSADHPFGTDRLGGDMVALIIRGTQFSLQIAIVVAVLSTVIGVVLGAVAGYLKGWVDTLISRFIDLLLVIPSLIIAAVLVRNSFVVSVAGGSGGSNWLIVALYLGLIGWLSIARVIRGMVLSLREKEFVEAARALGASTFRIVFRHILPNTVDVIIVNATLAIAQAVLLEAALSFIGLGVQSPDTSLGLMISLNKNELTLHPWLFLTPFVFIVLISLAVNFIGDGLRDAFDPRQKRVKA</sequence>
<keyword evidence="5 12" id="KW-0812">Transmembrane</keyword>
<dbReference type="CDD" id="cd06261">
    <property type="entry name" value="TM_PBP2"/>
    <property type="match status" value="1"/>
</dbReference>
<dbReference type="SUPFAM" id="SSF161098">
    <property type="entry name" value="MetI-like"/>
    <property type="match status" value="1"/>
</dbReference>
<keyword evidence="7" id="KW-0653">Protein transport</keyword>
<feature type="transmembrane region" description="Helical" evidence="12">
    <location>
        <begin position="235"/>
        <end position="260"/>
    </location>
</feature>
<keyword evidence="6" id="KW-0571">Peptide transport</keyword>
<comment type="subcellular location">
    <subcellularLocation>
        <location evidence="1">Cell inner membrane</location>
        <topology evidence="1">Multi-pass membrane protein</topology>
    </subcellularLocation>
    <subcellularLocation>
        <location evidence="12">Cell membrane</location>
        <topology evidence="12">Multi-pass membrane protein</topology>
    </subcellularLocation>
</comment>
<feature type="transmembrane region" description="Helical" evidence="12">
    <location>
        <begin position="44"/>
        <end position="66"/>
    </location>
</feature>
<dbReference type="PANTHER" id="PTHR43386">
    <property type="entry name" value="OLIGOPEPTIDE TRANSPORT SYSTEM PERMEASE PROTEIN APPC"/>
    <property type="match status" value="1"/>
</dbReference>
<evidence type="ECO:0000256" key="8">
    <source>
        <dbReference type="ARBA" id="ARBA00022989"/>
    </source>
</evidence>
<dbReference type="PANTHER" id="PTHR43386:SF2">
    <property type="entry name" value="OLIGOPEPTIDE TRANSPORT SYSTEM PERMEASE PROTEIN OPPC"/>
    <property type="match status" value="1"/>
</dbReference>
<name>A0A543JE92_9PSEU</name>
<dbReference type="Gene3D" id="1.10.3720.10">
    <property type="entry name" value="MetI-like"/>
    <property type="match status" value="1"/>
</dbReference>
<keyword evidence="9 12" id="KW-0472">Membrane</keyword>
<dbReference type="InterPro" id="IPR000515">
    <property type="entry name" value="MetI-like"/>
</dbReference>
<dbReference type="InterPro" id="IPR050366">
    <property type="entry name" value="BP-dependent_transpt_permease"/>
</dbReference>
<keyword evidence="8 12" id="KW-1133">Transmembrane helix</keyword>
<evidence type="ECO:0000313" key="16">
    <source>
        <dbReference type="Proteomes" id="UP000316628"/>
    </source>
</evidence>
<keyword evidence="4" id="KW-0997">Cell inner membrane</keyword>
<evidence type="ECO:0000256" key="9">
    <source>
        <dbReference type="ARBA" id="ARBA00023136"/>
    </source>
</evidence>
<dbReference type="Pfam" id="PF00528">
    <property type="entry name" value="BPD_transp_1"/>
    <property type="match status" value="1"/>
</dbReference>
<dbReference type="RefSeq" id="WP_141979115.1">
    <property type="nucleotide sequence ID" value="NZ_VFPP01000001.1"/>
</dbReference>
<feature type="domain" description="ABC transmembrane type-1" evidence="14">
    <location>
        <begin position="104"/>
        <end position="303"/>
    </location>
</feature>
<dbReference type="InterPro" id="IPR035906">
    <property type="entry name" value="MetI-like_sf"/>
</dbReference>
<dbReference type="GO" id="GO:0015833">
    <property type="term" value="P:peptide transport"/>
    <property type="evidence" value="ECO:0007669"/>
    <property type="project" value="UniProtKB-KW"/>
</dbReference>
<accession>A0A543JE92</accession>
<protein>
    <recommendedName>
        <fullName evidence="11">Oligopeptide transport system permease protein OppC</fullName>
    </recommendedName>
</protein>
<dbReference type="PROSITE" id="PS50928">
    <property type="entry name" value="ABC_TM1"/>
    <property type="match status" value="1"/>
</dbReference>
<dbReference type="GO" id="GO:0005886">
    <property type="term" value="C:plasma membrane"/>
    <property type="evidence" value="ECO:0007669"/>
    <property type="project" value="UniProtKB-SubCell"/>
</dbReference>
<feature type="transmembrane region" description="Helical" evidence="12">
    <location>
        <begin position="106"/>
        <end position="132"/>
    </location>
</feature>
<evidence type="ECO:0000256" key="13">
    <source>
        <dbReference type="SAM" id="MobiDB-lite"/>
    </source>
</evidence>
<dbReference type="Pfam" id="PF12911">
    <property type="entry name" value="OppC_N"/>
    <property type="match status" value="1"/>
</dbReference>
<dbReference type="AlphaFoldDB" id="A0A543JE92"/>
<reference evidence="15 16" key="1">
    <citation type="submission" date="2019-06" db="EMBL/GenBank/DDBJ databases">
        <title>Sequencing the genomes of 1000 actinobacteria strains.</title>
        <authorList>
            <person name="Klenk H.-P."/>
        </authorList>
    </citation>
    <scope>NUCLEOTIDE SEQUENCE [LARGE SCALE GENOMIC DNA]</scope>
    <source>
        <strain evidence="15 16">DSM 45456</strain>
    </source>
</reference>
<proteinExistence type="inferred from homology"/>
<evidence type="ECO:0000256" key="2">
    <source>
        <dbReference type="ARBA" id="ARBA00022448"/>
    </source>
</evidence>
<evidence type="ECO:0000256" key="7">
    <source>
        <dbReference type="ARBA" id="ARBA00022927"/>
    </source>
</evidence>